<dbReference type="EC" id="2.1.1.177" evidence="6"/>
<accession>A0A841Q008</accession>
<gene>
    <name evidence="6" type="primary">rlmH</name>
    <name evidence="7" type="ORF">HNR44_002545</name>
</gene>
<dbReference type="NCBIfam" id="TIGR00246">
    <property type="entry name" value="tRNA_RlmH_YbeA"/>
    <property type="match status" value="1"/>
</dbReference>
<dbReference type="Proteomes" id="UP000568839">
    <property type="component" value="Unassembled WGS sequence"/>
</dbReference>
<dbReference type="EMBL" id="JACHHJ010000003">
    <property type="protein sequence ID" value="MBB6450562.1"/>
    <property type="molecule type" value="Genomic_DNA"/>
</dbReference>
<comment type="caution">
    <text evidence="7">The sequence shown here is derived from an EMBL/GenBank/DDBJ whole genome shotgun (WGS) entry which is preliminary data.</text>
</comment>
<evidence type="ECO:0000256" key="6">
    <source>
        <dbReference type="HAMAP-Rule" id="MF_00658"/>
    </source>
</evidence>
<dbReference type="InterPro" id="IPR003742">
    <property type="entry name" value="RlmH-like"/>
</dbReference>
<evidence type="ECO:0000256" key="2">
    <source>
        <dbReference type="ARBA" id="ARBA00022603"/>
    </source>
</evidence>
<keyword evidence="3 6" id="KW-0808">Transferase</keyword>
<dbReference type="InterPro" id="IPR029026">
    <property type="entry name" value="tRNA_m1G_MTases_N"/>
</dbReference>
<dbReference type="SUPFAM" id="SSF75217">
    <property type="entry name" value="alpha/beta knot"/>
    <property type="match status" value="1"/>
</dbReference>
<dbReference type="InterPro" id="IPR029028">
    <property type="entry name" value="Alpha/beta_knot_MTases"/>
</dbReference>
<evidence type="ECO:0000256" key="5">
    <source>
        <dbReference type="ARBA" id="ARBA00038303"/>
    </source>
</evidence>
<evidence type="ECO:0000313" key="7">
    <source>
        <dbReference type="EMBL" id="MBB6450562.1"/>
    </source>
</evidence>
<keyword evidence="6" id="KW-0963">Cytoplasm</keyword>
<dbReference type="CDD" id="cd18081">
    <property type="entry name" value="RlmH-like"/>
    <property type="match status" value="1"/>
</dbReference>
<evidence type="ECO:0000256" key="1">
    <source>
        <dbReference type="ARBA" id="ARBA00022552"/>
    </source>
</evidence>
<comment type="similarity">
    <text evidence="5 6">Belongs to the RNA methyltransferase RlmH family.</text>
</comment>
<dbReference type="Pfam" id="PF02590">
    <property type="entry name" value="SPOUT_MTase"/>
    <property type="match status" value="1"/>
</dbReference>
<proteinExistence type="inferred from homology"/>
<sequence length="159" mass="18423">MNIQILAVGKCKEKYLLRGIEEYEKRLKNDVKFSIKEVADERAPEGRSDKEAIQVMQKEGKRLLQQMNPQTYLIALDRKGKMFSSEEMASHIDNLAVHGRSHLTFMIGGSLGLSDEILQRADVRWSFSALTFPHQLIRLMVTEQIYRFIQIQKGTPYHK</sequence>
<dbReference type="PIRSF" id="PIRSF004505">
    <property type="entry name" value="MT_bac"/>
    <property type="match status" value="1"/>
</dbReference>
<dbReference type="AlphaFoldDB" id="A0A841Q008"/>
<keyword evidence="4 6" id="KW-0949">S-adenosyl-L-methionine</keyword>
<dbReference type="PANTHER" id="PTHR33603">
    <property type="entry name" value="METHYLTRANSFERASE"/>
    <property type="match status" value="1"/>
</dbReference>
<evidence type="ECO:0000313" key="8">
    <source>
        <dbReference type="Proteomes" id="UP000568839"/>
    </source>
</evidence>
<comment type="function">
    <text evidence="6">Specifically methylates the pseudouridine at position 1915 (m3Psi1915) in 23S rRNA.</text>
</comment>
<name>A0A841Q008_9BACL</name>
<comment type="subunit">
    <text evidence="6">Homodimer.</text>
</comment>
<dbReference type="HAMAP" id="MF_00658">
    <property type="entry name" value="23SrRNA_methyltr_H"/>
    <property type="match status" value="1"/>
</dbReference>
<dbReference type="NCBIfam" id="NF000986">
    <property type="entry name" value="PRK00103.1-4"/>
    <property type="match status" value="1"/>
</dbReference>
<evidence type="ECO:0000256" key="3">
    <source>
        <dbReference type="ARBA" id="ARBA00022679"/>
    </source>
</evidence>
<comment type="catalytic activity">
    <reaction evidence="6">
        <text>pseudouridine(1915) in 23S rRNA + S-adenosyl-L-methionine = N(3)-methylpseudouridine(1915) in 23S rRNA + S-adenosyl-L-homocysteine + H(+)</text>
        <dbReference type="Rhea" id="RHEA:42752"/>
        <dbReference type="Rhea" id="RHEA-COMP:10221"/>
        <dbReference type="Rhea" id="RHEA-COMP:10222"/>
        <dbReference type="ChEBI" id="CHEBI:15378"/>
        <dbReference type="ChEBI" id="CHEBI:57856"/>
        <dbReference type="ChEBI" id="CHEBI:59789"/>
        <dbReference type="ChEBI" id="CHEBI:65314"/>
        <dbReference type="ChEBI" id="CHEBI:74486"/>
        <dbReference type="EC" id="2.1.1.177"/>
    </reaction>
</comment>
<dbReference type="GO" id="GO:0070038">
    <property type="term" value="F:rRNA (pseudouridine-N3-)-methyltransferase activity"/>
    <property type="evidence" value="ECO:0007669"/>
    <property type="project" value="UniProtKB-UniRule"/>
</dbReference>
<dbReference type="Gene3D" id="3.40.1280.10">
    <property type="match status" value="1"/>
</dbReference>
<keyword evidence="2 6" id="KW-0489">Methyltransferase</keyword>
<protein>
    <recommendedName>
        <fullName evidence="6">Ribosomal RNA large subunit methyltransferase H</fullName>
        <ecNumber evidence="6">2.1.1.177</ecNumber>
    </recommendedName>
    <alternativeName>
        <fullName evidence="6">23S rRNA (pseudouridine1915-N3)-methyltransferase</fullName>
    </alternativeName>
    <alternativeName>
        <fullName evidence="6">23S rRNA m3Psi1915 methyltransferase</fullName>
    </alternativeName>
    <alternativeName>
        <fullName evidence="6">rRNA (pseudouridine-N3-)-methyltransferase RlmH</fullName>
    </alternativeName>
</protein>
<dbReference type="RefSeq" id="WP_184404618.1">
    <property type="nucleotide sequence ID" value="NZ_JACHHJ010000003.1"/>
</dbReference>
<dbReference type="PANTHER" id="PTHR33603:SF1">
    <property type="entry name" value="RIBOSOMAL RNA LARGE SUBUNIT METHYLTRANSFERASE H"/>
    <property type="match status" value="1"/>
</dbReference>
<comment type="subcellular location">
    <subcellularLocation>
        <location evidence="6">Cytoplasm</location>
    </subcellularLocation>
</comment>
<feature type="binding site" evidence="6">
    <location>
        <begin position="127"/>
        <end position="132"/>
    </location>
    <ligand>
        <name>S-adenosyl-L-methionine</name>
        <dbReference type="ChEBI" id="CHEBI:59789"/>
    </ligand>
</feature>
<dbReference type="GO" id="GO:0005737">
    <property type="term" value="C:cytoplasm"/>
    <property type="evidence" value="ECO:0007669"/>
    <property type="project" value="UniProtKB-SubCell"/>
</dbReference>
<dbReference type="NCBIfam" id="NF000985">
    <property type="entry name" value="PRK00103.1-3"/>
    <property type="match status" value="1"/>
</dbReference>
<feature type="binding site" evidence="6">
    <location>
        <position position="108"/>
    </location>
    <ligand>
        <name>S-adenosyl-L-methionine</name>
        <dbReference type="ChEBI" id="CHEBI:59789"/>
    </ligand>
</feature>
<keyword evidence="8" id="KW-1185">Reference proteome</keyword>
<reference evidence="7 8" key="1">
    <citation type="submission" date="2020-08" db="EMBL/GenBank/DDBJ databases">
        <title>Genomic Encyclopedia of Type Strains, Phase IV (KMG-IV): sequencing the most valuable type-strain genomes for metagenomic binning, comparative biology and taxonomic classification.</title>
        <authorList>
            <person name="Goeker M."/>
        </authorList>
    </citation>
    <scope>NUCLEOTIDE SEQUENCE [LARGE SCALE GENOMIC DNA]</scope>
    <source>
        <strain evidence="7 8">DSM 21769</strain>
    </source>
</reference>
<evidence type="ECO:0000256" key="4">
    <source>
        <dbReference type="ARBA" id="ARBA00022691"/>
    </source>
</evidence>
<keyword evidence="1 6" id="KW-0698">rRNA processing</keyword>
<feature type="binding site" evidence="6">
    <location>
        <position position="76"/>
    </location>
    <ligand>
        <name>S-adenosyl-L-methionine</name>
        <dbReference type="ChEBI" id="CHEBI:59789"/>
    </ligand>
</feature>
<organism evidence="7 8">
    <name type="scientific">Geomicrobium halophilum</name>
    <dbReference type="NCBI Taxonomy" id="549000"/>
    <lineage>
        <taxon>Bacteria</taxon>
        <taxon>Bacillati</taxon>
        <taxon>Bacillota</taxon>
        <taxon>Bacilli</taxon>
        <taxon>Bacillales</taxon>
        <taxon>Geomicrobium</taxon>
    </lineage>
</organism>